<feature type="compositionally biased region" description="Low complexity" evidence="13">
    <location>
        <begin position="414"/>
        <end position="430"/>
    </location>
</feature>
<evidence type="ECO:0000256" key="6">
    <source>
        <dbReference type="ARBA" id="ARBA00022692"/>
    </source>
</evidence>
<dbReference type="OrthoDB" id="9814202at2"/>
<feature type="domain" description="Ammonium transporter AmtB-like" evidence="14">
    <location>
        <begin position="12"/>
        <end position="411"/>
    </location>
</feature>
<evidence type="ECO:0000259" key="14">
    <source>
        <dbReference type="Pfam" id="PF00909"/>
    </source>
</evidence>
<gene>
    <name evidence="15" type="ORF">C8D89_101382</name>
</gene>
<organism evidence="15 16">
    <name type="scientific">Actinomycetospora cinnamomea</name>
    <dbReference type="NCBI Taxonomy" id="663609"/>
    <lineage>
        <taxon>Bacteria</taxon>
        <taxon>Bacillati</taxon>
        <taxon>Actinomycetota</taxon>
        <taxon>Actinomycetes</taxon>
        <taxon>Pseudonocardiales</taxon>
        <taxon>Pseudonocardiaceae</taxon>
        <taxon>Actinomycetospora</taxon>
    </lineage>
</organism>
<keyword evidence="8 12" id="KW-0472">Membrane</keyword>
<evidence type="ECO:0000256" key="10">
    <source>
        <dbReference type="ARBA" id="ARBA00050025"/>
    </source>
</evidence>
<dbReference type="FunFam" id="1.10.3430.10:FF:000007">
    <property type="entry name" value="Ammonium transporter"/>
    <property type="match status" value="1"/>
</dbReference>
<evidence type="ECO:0000256" key="1">
    <source>
        <dbReference type="ARBA" id="ARBA00004651"/>
    </source>
</evidence>
<protein>
    <recommendedName>
        <fullName evidence="10 12">Ammonium transporter</fullName>
    </recommendedName>
</protein>
<feature type="transmembrane region" description="Helical" evidence="12">
    <location>
        <begin position="12"/>
        <end position="32"/>
    </location>
</feature>
<evidence type="ECO:0000256" key="13">
    <source>
        <dbReference type="SAM" id="MobiDB-lite"/>
    </source>
</evidence>
<comment type="subcellular location">
    <subcellularLocation>
        <location evidence="1 12">Cell membrane</location>
        <topology evidence="1 12">Multi-pass membrane protein</topology>
    </subcellularLocation>
</comment>
<feature type="transmembrane region" description="Helical" evidence="12">
    <location>
        <begin position="131"/>
        <end position="152"/>
    </location>
</feature>
<comment type="function">
    <text evidence="11">Involved in the uptake of ammonium/ammonia (NH(4)(+)/NH(3)).</text>
</comment>
<evidence type="ECO:0000256" key="12">
    <source>
        <dbReference type="RuleBase" id="RU362002"/>
    </source>
</evidence>
<evidence type="ECO:0000256" key="4">
    <source>
        <dbReference type="ARBA" id="ARBA00022448"/>
    </source>
</evidence>
<proteinExistence type="inferred from homology"/>
<keyword evidence="16" id="KW-1185">Reference proteome</keyword>
<comment type="subunit">
    <text evidence="3">Homotrimer.</text>
</comment>
<dbReference type="NCBIfam" id="TIGR00836">
    <property type="entry name" value="amt"/>
    <property type="match status" value="1"/>
</dbReference>
<dbReference type="InterPro" id="IPR018047">
    <property type="entry name" value="Ammonium_transpt_CS"/>
</dbReference>
<evidence type="ECO:0000313" key="15">
    <source>
        <dbReference type="EMBL" id="PVZ14517.1"/>
    </source>
</evidence>
<keyword evidence="6 12" id="KW-0812">Transmembrane</keyword>
<sequence length="443" mass="45504">MTPVELDSGNTAWILTSAALVLLMTPGLALFYGGQARSKNVLNMMMMVFGTLATVGVLWVLFGYSVAFGTDVGAGLLGNPVEFFGLSSMLTPEAQTDGLPDLAFVAFQGMFAILTTGLIAGAAADRMKFNTWMVFTLLWATLVYFPVAHWVFDLDNGWIAAGLGALDFAGGTAVHINAGVAALVLCIFLGKRRGWPREAMRPHNLTMVMLGAGMLWFGWFGFNAGSAGSAGWEASYAFVNTIAATAAAIVGWLIVEQIRDGKPTSLGAASGIVAGLVAITPACASVSPIGAMIIGVIAGVACAYAVGLKFKLGFDDSFDVVGVHLVGGVIGTLMIGLLATEVAPDGANGLFYGGGFSQLGIQAIAALAVIVYCAVVTAIIVGILKATMGLRIDDDSEATGIDEGEHAESGYDFSSLRGGSSLGSSHSALSAPTQVSATAGKES</sequence>
<feature type="transmembrane region" description="Helical" evidence="12">
    <location>
        <begin position="234"/>
        <end position="254"/>
    </location>
</feature>
<dbReference type="InterPro" id="IPR001905">
    <property type="entry name" value="Ammonium_transpt"/>
</dbReference>
<keyword evidence="9 12" id="KW-0924">Ammonia transport</keyword>
<comment type="caution">
    <text evidence="15">The sequence shown here is derived from an EMBL/GenBank/DDBJ whole genome shotgun (WGS) entry which is preliminary data.</text>
</comment>
<keyword evidence="7 12" id="KW-1133">Transmembrane helix</keyword>
<feature type="transmembrane region" description="Helical" evidence="12">
    <location>
        <begin position="172"/>
        <end position="190"/>
    </location>
</feature>
<evidence type="ECO:0000256" key="3">
    <source>
        <dbReference type="ARBA" id="ARBA00011233"/>
    </source>
</evidence>
<evidence type="ECO:0000256" key="11">
    <source>
        <dbReference type="ARBA" id="ARBA00054862"/>
    </source>
</evidence>
<dbReference type="AlphaFoldDB" id="A0A2U1FQR7"/>
<dbReference type="InterPro" id="IPR024041">
    <property type="entry name" value="NH4_transpt_AmtB-like_dom"/>
</dbReference>
<feature type="transmembrane region" description="Helical" evidence="12">
    <location>
        <begin position="320"/>
        <end position="339"/>
    </location>
</feature>
<feature type="region of interest" description="Disordered" evidence="13">
    <location>
        <begin position="400"/>
        <end position="443"/>
    </location>
</feature>
<feature type="transmembrane region" description="Helical" evidence="12">
    <location>
        <begin position="359"/>
        <end position="384"/>
    </location>
</feature>
<feature type="transmembrane region" description="Helical" evidence="12">
    <location>
        <begin position="202"/>
        <end position="222"/>
    </location>
</feature>
<evidence type="ECO:0000256" key="2">
    <source>
        <dbReference type="ARBA" id="ARBA00005887"/>
    </source>
</evidence>
<feature type="transmembrane region" description="Helical" evidence="12">
    <location>
        <begin position="44"/>
        <end position="67"/>
    </location>
</feature>
<evidence type="ECO:0000256" key="9">
    <source>
        <dbReference type="ARBA" id="ARBA00023177"/>
    </source>
</evidence>
<accession>A0A2U1FQR7</accession>
<dbReference type="Gene3D" id="1.10.3430.10">
    <property type="entry name" value="Ammonium transporter AmtB like domains"/>
    <property type="match status" value="1"/>
</dbReference>
<keyword evidence="4 12" id="KW-0813">Transport</keyword>
<dbReference type="GO" id="GO:0005886">
    <property type="term" value="C:plasma membrane"/>
    <property type="evidence" value="ECO:0007669"/>
    <property type="project" value="UniProtKB-SubCell"/>
</dbReference>
<dbReference type="SUPFAM" id="SSF111352">
    <property type="entry name" value="Ammonium transporter"/>
    <property type="match status" value="1"/>
</dbReference>
<evidence type="ECO:0000256" key="5">
    <source>
        <dbReference type="ARBA" id="ARBA00022475"/>
    </source>
</evidence>
<dbReference type="EMBL" id="QEKW01000001">
    <property type="protein sequence ID" value="PVZ14517.1"/>
    <property type="molecule type" value="Genomic_DNA"/>
</dbReference>
<name>A0A2U1FQR7_9PSEU</name>
<dbReference type="PANTHER" id="PTHR43029">
    <property type="entry name" value="AMMONIUM TRANSPORTER MEP2"/>
    <property type="match status" value="1"/>
</dbReference>
<feature type="transmembrane region" description="Helical" evidence="12">
    <location>
        <begin position="102"/>
        <end position="124"/>
    </location>
</feature>
<dbReference type="GO" id="GO:0008519">
    <property type="term" value="F:ammonium channel activity"/>
    <property type="evidence" value="ECO:0007669"/>
    <property type="project" value="InterPro"/>
</dbReference>
<comment type="similarity">
    <text evidence="2 12">Belongs to the ammonia transporter channel (TC 1.A.11.2) family.</text>
</comment>
<feature type="transmembrane region" description="Helical" evidence="12">
    <location>
        <begin position="289"/>
        <end position="308"/>
    </location>
</feature>
<dbReference type="Pfam" id="PF00909">
    <property type="entry name" value="Ammonium_transp"/>
    <property type="match status" value="1"/>
</dbReference>
<dbReference type="PROSITE" id="PS01219">
    <property type="entry name" value="AMMONIUM_TRANSP"/>
    <property type="match status" value="1"/>
</dbReference>
<evidence type="ECO:0000256" key="8">
    <source>
        <dbReference type="ARBA" id="ARBA00023136"/>
    </source>
</evidence>
<feature type="transmembrane region" description="Helical" evidence="12">
    <location>
        <begin position="266"/>
        <end position="283"/>
    </location>
</feature>
<evidence type="ECO:0000256" key="7">
    <source>
        <dbReference type="ARBA" id="ARBA00022989"/>
    </source>
</evidence>
<reference evidence="15 16" key="1">
    <citation type="submission" date="2018-04" db="EMBL/GenBank/DDBJ databases">
        <title>Genomic Encyclopedia of Type Strains, Phase IV (KMG-IV): sequencing the most valuable type-strain genomes for metagenomic binning, comparative biology and taxonomic classification.</title>
        <authorList>
            <person name="Goeker M."/>
        </authorList>
    </citation>
    <scope>NUCLEOTIDE SEQUENCE [LARGE SCALE GENOMIC DNA]</scope>
    <source>
        <strain evidence="15 16">DSM 45771</strain>
    </source>
</reference>
<evidence type="ECO:0000313" key="16">
    <source>
        <dbReference type="Proteomes" id="UP000245639"/>
    </source>
</evidence>
<dbReference type="PANTHER" id="PTHR43029:SF10">
    <property type="entry name" value="AMMONIUM TRANSPORTER MEP2"/>
    <property type="match status" value="1"/>
</dbReference>
<dbReference type="Proteomes" id="UP000245639">
    <property type="component" value="Unassembled WGS sequence"/>
</dbReference>
<dbReference type="InterPro" id="IPR029020">
    <property type="entry name" value="Ammonium/urea_transptr"/>
</dbReference>
<keyword evidence="5" id="KW-1003">Cell membrane</keyword>